<sequence>MGYIIGFLSGLPAVELSFFFLLPRLMQVFVKLSPAARGR</sequence>
<dbReference type="Proteomes" id="UP000010433">
    <property type="component" value="Unassembled WGS sequence"/>
</dbReference>
<dbReference type="EMBL" id="AMEP01000108">
    <property type="protein sequence ID" value="EKX98764.1"/>
    <property type="molecule type" value="Genomic_DNA"/>
</dbReference>
<dbReference type="AlphaFoldDB" id="L1N665"/>
<keyword evidence="3" id="KW-1185">Reference proteome</keyword>
<name>L1N665_9BACT</name>
<feature type="transmembrane region" description="Helical" evidence="1">
    <location>
        <begin position="6"/>
        <end position="23"/>
    </location>
</feature>
<organism evidence="2 3">
    <name type="scientific">Hoylesella saccharolytica F0055</name>
    <dbReference type="NCBI Taxonomy" id="1127699"/>
    <lineage>
        <taxon>Bacteria</taxon>
        <taxon>Pseudomonadati</taxon>
        <taxon>Bacteroidota</taxon>
        <taxon>Bacteroidia</taxon>
        <taxon>Bacteroidales</taxon>
        <taxon>Prevotellaceae</taxon>
        <taxon>Hoylesella</taxon>
    </lineage>
</organism>
<evidence type="ECO:0000313" key="3">
    <source>
        <dbReference type="Proteomes" id="UP000010433"/>
    </source>
</evidence>
<protein>
    <submittedName>
        <fullName evidence="2">Uncharacterized protein</fullName>
    </submittedName>
</protein>
<dbReference type="HOGENOM" id="CLU_3314873_0_0_10"/>
<dbReference type="STRING" id="1127699.HMPREF9151_01884"/>
<proteinExistence type="predicted"/>
<comment type="caution">
    <text evidence="2">The sequence shown here is derived from an EMBL/GenBank/DDBJ whole genome shotgun (WGS) entry which is preliminary data.</text>
</comment>
<keyword evidence="1" id="KW-1133">Transmembrane helix</keyword>
<keyword evidence="1" id="KW-0472">Membrane</keyword>
<evidence type="ECO:0000313" key="2">
    <source>
        <dbReference type="EMBL" id="EKX98764.1"/>
    </source>
</evidence>
<evidence type="ECO:0000256" key="1">
    <source>
        <dbReference type="SAM" id="Phobius"/>
    </source>
</evidence>
<dbReference type="PATRIC" id="fig|1127699.3.peg.1730"/>
<reference evidence="2 3" key="1">
    <citation type="submission" date="2012-05" db="EMBL/GenBank/DDBJ databases">
        <authorList>
            <person name="Weinstock G."/>
            <person name="Sodergren E."/>
            <person name="Lobos E.A."/>
            <person name="Fulton L."/>
            <person name="Fulton R."/>
            <person name="Courtney L."/>
            <person name="Fronick C."/>
            <person name="O'Laughlin M."/>
            <person name="Godfrey J."/>
            <person name="Wilson R.M."/>
            <person name="Miner T."/>
            <person name="Farmer C."/>
            <person name="Delehaunty K."/>
            <person name="Cordes M."/>
            <person name="Minx P."/>
            <person name="Tomlinson C."/>
            <person name="Chen J."/>
            <person name="Wollam A."/>
            <person name="Pepin K.H."/>
            <person name="Bhonagiri V."/>
            <person name="Zhang X."/>
            <person name="Suruliraj S."/>
            <person name="Warren W."/>
            <person name="Mitreva M."/>
            <person name="Mardis E.R."/>
            <person name="Wilson R.K."/>
        </authorList>
    </citation>
    <scope>NUCLEOTIDE SEQUENCE [LARGE SCALE GENOMIC DNA]</scope>
    <source>
        <strain evidence="2 3">F0055</strain>
    </source>
</reference>
<accession>L1N665</accession>
<gene>
    <name evidence="2" type="ORF">HMPREF9151_01884</name>
</gene>
<keyword evidence="1" id="KW-0812">Transmembrane</keyword>